<accession>A0ABX1RCC0</accession>
<dbReference type="Proteomes" id="UP001296706">
    <property type="component" value="Unassembled WGS sequence"/>
</dbReference>
<protein>
    <submittedName>
        <fullName evidence="2">Uncharacterized protein</fullName>
    </submittedName>
</protein>
<comment type="caution">
    <text evidence="2">The sequence shown here is derived from an EMBL/GenBank/DDBJ whole genome shotgun (WGS) entry which is preliminary data.</text>
</comment>
<feature type="compositionally biased region" description="Basic and acidic residues" evidence="1">
    <location>
        <begin position="133"/>
        <end position="142"/>
    </location>
</feature>
<organism evidence="2 3">
    <name type="scientific">Pseudonocardia xinjiangensis</name>
    <dbReference type="NCBI Taxonomy" id="75289"/>
    <lineage>
        <taxon>Bacteria</taxon>
        <taxon>Bacillati</taxon>
        <taxon>Actinomycetota</taxon>
        <taxon>Actinomycetes</taxon>
        <taxon>Pseudonocardiales</taxon>
        <taxon>Pseudonocardiaceae</taxon>
        <taxon>Pseudonocardia</taxon>
    </lineage>
</organism>
<keyword evidence="3" id="KW-1185">Reference proteome</keyword>
<evidence type="ECO:0000256" key="1">
    <source>
        <dbReference type="SAM" id="MobiDB-lite"/>
    </source>
</evidence>
<feature type="region of interest" description="Disordered" evidence="1">
    <location>
        <begin position="132"/>
        <end position="235"/>
    </location>
</feature>
<gene>
    <name evidence="2" type="ORF">HF577_13170</name>
</gene>
<dbReference type="EMBL" id="JAAXKY010000034">
    <property type="protein sequence ID" value="NMH78030.1"/>
    <property type="molecule type" value="Genomic_DNA"/>
</dbReference>
<feature type="region of interest" description="Disordered" evidence="1">
    <location>
        <begin position="1"/>
        <end position="60"/>
    </location>
</feature>
<reference evidence="2 3" key="1">
    <citation type="submission" date="2020-04" db="EMBL/GenBank/DDBJ databases">
        <authorList>
            <person name="Klaysubun C."/>
            <person name="Duangmal K."/>
            <person name="Lipun K."/>
        </authorList>
    </citation>
    <scope>NUCLEOTIDE SEQUENCE [LARGE SCALE GENOMIC DNA]</scope>
    <source>
        <strain evidence="2 3">JCM 11839</strain>
    </source>
</reference>
<name>A0ABX1RCC0_9PSEU</name>
<feature type="compositionally biased region" description="Basic and acidic residues" evidence="1">
    <location>
        <begin position="196"/>
        <end position="222"/>
    </location>
</feature>
<dbReference type="RefSeq" id="WP_169396103.1">
    <property type="nucleotide sequence ID" value="NZ_BAAAJH010000018.1"/>
</dbReference>
<feature type="compositionally biased region" description="Low complexity" evidence="1">
    <location>
        <begin position="143"/>
        <end position="154"/>
    </location>
</feature>
<proteinExistence type="predicted"/>
<feature type="compositionally biased region" description="Basic and acidic residues" evidence="1">
    <location>
        <begin position="164"/>
        <end position="177"/>
    </location>
</feature>
<sequence>MDCSGTPAGSSAPAERRDDAAADRDNAADERDLSSARRDRTAEARDEHAEDRDVAAREHRSELCGRLWDIRRQIVERLRRIEDTDIDPAAWQNLTPAALAQLRDHAAEQGRLASLDRAAVSSLIDEILTEVGPGHDEHRAAAADRTGSAADRTASAQDRTASAGDRDLAAVDRDQSAIERAQVDPPEVAASADPFAESHLDDWSEAVETSRQRIADSRETLARSHRTTGPGHGGP</sequence>
<evidence type="ECO:0000313" key="2">
    <source>
        <dbReference type="EMBL" id="NMH78030.1"/>
    </source>
</evidence>
<feature type="compositionally biased region" description="Basic and acidic residues" evidence="1">
    <location>
        <begin position="14"/>
        <end position="60"/>
    </location>
</feature>
<evidence type="ECO:0000313" key="3">
    <source>
        <dbReference type="Proteomes" id="UP001296706"/>
    </source>
</evidence>